<evidence type="ECO:0000256" key="1">
    <source>
        <dbReference type="ARBA" id="ARBA00001946"/>
    </source>
</evidence>
<dbReference type="Pfam" id="PF03971">
    <property type="entry name" value="IDH"/>
    <property type="match status" value="1"/>
</dbReference>
<dbReference type="NCBIfam" id="TIGR00178">
    <property type="entry name" value="monomer_idh"/>
    <property type="match status" value="1"/>
</dbReference>
<dbReference type="GO" id="GO:0046872">
    <property type="term" value="F:metal ion binding"/>
    <property type="evidence" value="ECO:0007669"/>
    <property type="project" value="UniProtKB-KW"/>
</dbReference>
<dbReference type="EMBL" id="CACVAW010000008">
    <property type="protein sequence ID" value="CAA6801944.1"/>
    <property type="molecule type" value="Genomic_DNA"/>
</dbReference>
<evidence type="ECO:0000256" key="9">
    <source>
        <dbReference type="ARBA" id="ARBA00023554"/>
    </source>
</evidence>
<keyword evidence="7" id="KW-0521">NADP</keyword>
<comment type="catalytic activity">
    <reaction evidence="9">
        <text>D-threo-isocitrate + NADP(+) = 2-oxoglutarate + CO2 + NADPH</text>
        <dbReference type="Rhea" id="RHEA:19629"/>
        <dbReference type="ChEBI" id="CHEBI:15562"/>
        <dbReference type="ChEBI" id="CHEBI:16526"/>
        <dbReference type="ChEBI" id="CHEBI:16810"/>
        <dbReference type="ChEBI" id="CHEBI:57783"/>
        <dbReference type="ChEBI" id="CHEBI:58349"/>
        <dbReference type="EC" id="1.1.1.42"/>
    </reaction>
</comment>
<evidence type="ECO:0000256" key="5">
    <source>
        <dbReference type="ARBA" id="ARBA00022723"/>
    </source>
</evidence>
<name>A0A6S6SA26_9BACT</name>
<evidence type="ECO:0000256" key="8">
    <source>
        <dbReference type="ARBA" id="ARBA00023002"/>
    </source>
</evidence>
<proteinExistence type="inferred from homology"/>
<evidence type="ECO:0000256" key="6">
    <source>
        <dbReference type="ARBA" id="ARBA00022842"/>
    </source>
</evidence>
<dbReference type="EC" id="1.1.1.42" evidence="2"/>
<comment type="similarity">
    <text evidence="10">Belongs to the monomeric-type IDH family.</text>
</comment>
<dbReference type="PANTHER" id="PTHR36999">
    <property type="entry name" value="ISOCITRATE DEHYDROGENASE [NADP]"/>
    <property type="match status" value="1"/>
</dbReference>
<evidence type="ECO:0000256" key="3">
    <source>
        <dbReference type="ARBA" id="ARBA00022435"/>
    </source>
</evidence>
<keyword evidence="5" id="KW-0479">Metal-binding</keyword>
<dbReference type="SUPFAM" id="SSF53659">
    <property type="entry name" value="Isocitrate/Isopropylmalate dehydrogenase-like"/>
    <property type="match status" value="1"/>
</dbReference>
<keyword evidence="6" id="KW-0460">Magnesium</keyword>
<keyword evidence="3" id="KW-0329">Glyoxylate bypass</keyword>
<evidence type="ECO:0000256" key="7">
    <source>
        <dbReference type="ARBA" id="ARBA00022857"/>
    </source>
</evidence>
<organism evidence="11">
    <name type="scientific">uncultured Campylobacterales bacterium</name>
    <dbReference type="NCBI Taxonomy" id="352960"/>
    <lineage>
        <taxon>Bacteria</taxon>
        <taxon>Pseudomonadati</taxon>
        <taxon>Campylobacterota</taxon>
        <taxon>Epsilonproteobacteria</taxon>
        <taxon>Campylobacterales</taxon>
        <taxon>environmental samples</taxon>
    </lineage>
</organism>
<evidence type="ECO:0000256" key="2">
    <source>
        <dbReference type="ARBA" id="ARBA00013013"/>
    </source>
</evidence>
<evidence type="ECO:0000313" key="11">
    <source>
        <dbReference type="EMBL" id="CAA6801944.1"/>
    </source>
</evidence>
<sequence length="737" mass="82858">MAKIIWTKVDEAPALASYSLYPIIKSFISTAGIDLELRDISLSSRILSLFSENLKPEQQKSNDLEYLGKLVTTKEANIIKLPNISASVSQLKSCIDELQKSGYDIPNFPEDPETKEELDIRAKYAKCLGSAVNPVLREGNSDRRAAKAVKNFAKNNPHKLKNFDPNPKFHISYMNEGDFYDNEESIINKKSGKVSIELHTKDGVTTLKDNIDIEDKEIIDATFMSASKLKSYYKKEILNAKENDMLLSLHLKATMMKVSDPIMFGYAIESYFDKVFDKYSDEFEKAEINPNLGLSDILKKIDTLTPDTANKIKTEIQEELQNNASLAMVDRDKGITNFHASNYVIIDASLPVILRDGGKMWNKEGNLQETKALVPDKTYARMYEEIFQDCKSNGQFDVVTMGNVSNVGLMAKKAEEYGSHPTTFQISNDGEIKVVGEDGNILLSHNVEVGDIYRVVRTKDEPIKDWLKLALKRAKITKDPVIFWLDKDRPHDANIISKIKTYINEFDTTGVEYDILSPALAMKATLKRVRNGLDTISATGNVLRDYLTDLFPILELGSSSKMLSVVPLLQGGGLFETGAGGSAPKHVEQFLESGHLRWDSLGEFLALAESLRFINENNPKDEIEILLNALDDANNLYLENNNSPSRKVGEPDNKASHYYLALYWSKAIASQNDNKNLANKFLKISNELESNEKKILEELLKIEGNTQNINGYFNPDFDLVSSAMRPSETFNKIIKIM</sequence>
<accession>A0A6S6SA26</accession>
<dbReference type="GO" id="GO:0006097">
    <property type="term" value="P:glyoxylate cycle"/>
    <property type="evidence" value="ECO:0007669"/>
    <property type="project" value="UniProtKB-KW"/>
</dbReference>
<dbReference type="InterPro" id="IPR004436">
    <property type="entry name" value="Isocitrate_DH_NADP_mono"/>
</dbReference>
<protein>
    <recommendedName>
        <fullName evidence="2">isocitrate dehydrogenase (NADP(+))</fullName>
        <ecNumber evidence="2">1.1.1.42</ecNumber>
    </recommendedName>
</protein>
<dbReference type="GO" id="GO:0004450">
    <property type="term" value="F:isocitrate dehydrogenase (NADP+) activity"/>
    <property type="evidence" value="ECO:0007669"/>
    <property type="project" value="UniProtKB-EC"/>
</dbReference>
<dbReference type="PANTHER" id="PTHR36999:SF1">
    <property type="entry name" value="ISOCITRATE DEHYDROGENASE (NADP(+))"/>
    <property type="match status" value="1"/>
</dbReference>
<dbReference type="Gene3D" id="3.40.718.10">
    <property type="entry name" value="Isopropylmalate Dehydrogenase"/>
    <property type="match status" value="1"/>
</dbReference>
<gene>
    <name evidence="11" type="ORF">HELGO_WM30785</name>
</gene>
<dbReference type="AlphaFoldDB" id="A0A6S6SA26"/>
<reference evidence="11" key="1">
    <citation type="submission" date="2020-01" db="EMBL/GenBank/DDBJ databases">
        <authorList>
            <person name="Meier V. D."/>
            <person name="Meier V D."/>
        </authorList>
    </citation>
    <scope>NUCLEOTIDE SEQUENCE</scope>
    <source>
        <strain evidence="11">HLG_WM_MAG_12</strain>
    </source>
</reference>
<evidence type="ECO:0000256" key="10">
    <source>
        <dbReference type="ARBA" id="ARBA00046318"/>
    </source>
</evidence>
<evidence type="ECO:0000256" key="4">
    <source>
        <dbReference type="ARBA" id="ARBA00022532"/>
    </source>
</evidence>
<keyword evidence="8 11" id="KW-0560">Oxidoreductase</keyword>
<keyword evidence="4" id="KW-0816">Tricarboxylic acid cycle</keyword>
<comment type="cofactor">
    <cofactor evidence="1">
        <name>Mg(2+)</name>
        <dbReference type="ChEBI" id="CHEBI:18420"/>
    </cofactor>
</comment>
<dbReference type="GO" id="GO:0006099">
    <property type="term" value="P:tricarboxylic acid cycle"/>
    <property type="evidence" value="ECO:0007669"/>
    <property type="project" value="UniProtKB-KW"/>
</dbReference>